<feature type="chain" id="PRO_5046353484" evidence="1">
    <location>
        <begin position="28"/>
        <end position="171"/>
    </location>
</feature>
<feature type="domain" description="Peptidase S1A alpha-lytic prodomain" evidence="2">
    <location>
        <begin position="121"/>
        <end position="171"/>
    </location>
</feature>
<evidence type="ECO:0000259" key="2">
    <source>
        <dbReference type="Pfam" id="PF02983"/>
    </source>
</evidence>
<gene>
    <name evidence="3" type="ORF">RIF23_17490</name>
</gene>
<protein>
    <submittedName>
        <fullName evidence="3">S1 family peptidase</fullName>
    </submittedName>
</protein>
<dbReference type="InterPro" id="IPR035070">
    <property type="entry name" value="Streptogrisin_prodomain"/>
</dbReference>
<evidence type="ECO:0000256" key="1">
    <source>
        <dbReference type="SAM" id="SignalP"/>
    </source>
</evidence>
<name>A0ABU2H9Z1_9ACTN</name>
<dbReference type="Gene3D" id="3.30.300.50">
    <property type="match status" value="2"/>
</dbReference>
<proteinExistence type="predicted"/>
<dbReference type="Pfam" id="PF02983">
    <property type="entry name" value="Pro_Al_protease"/>
    <property type="match status" value="1"/>
</dbReference>
<keyword evidence="1" id="KW-0732">Signal</keyword>
<reference evidence="4" key="1">
    <citation type="submission" date="2023-07" db="EMBL/GenBank/DDBJ databases">
        <title>Novel species in the genus Lipingzhangella isolated from Sambhar Salt Lake.</title>
        <authorList>
            <person name="Jiya N."/>
            <person name="Kajale S."/>
            <person name="Sharma A."/>
        </authorList>
    </citation>
    <scope>NUCLEOTIDE SEQUENCE [LARGE SCALE GENOMIC DNA]</scope>
    <source>
        <strain evidence="4">LS1_29</strain>
    </source>
</reference>
<organism evidence="3 4">
    <name type="scientific">Lipingzhangella rawalii</name>
    <dbReference type="NCBI Taxonomy" id="2055835"/>
    <lineage>
        <taxon>Bacteria</taxon>
        <taxon>Bacillati</taxon>
        <taxon>Actinomycetota</taxon>
        <taxon>Actinomycetes</taxon>
        <taxon>Streptosporangiales</taxon>
        <taxon>Nocardiopsidaceae</taxon>
        <taxon>Lipingzhangella</taxon>
    </lineage>
</organism>
<dbReference type="Proteomes" id="UP001250214">
    <property type="component" value="Unassembled WGS sequence"/>
</dbReference>
<evidence type="ECO:0000313" key="4">
    <source>
        <dbReference type="Proteomes" id="UP001250214"/>
    </source>
</evidence>
<keyword evidence="4" id="KW-1185">Reference proteome</keyword>
<accession>A0ABU2H9Z1</accession>
<evidence type="ECO:0000313" key="3">
    <source>
        <dbReference type="EMBL" id="MDS1272086.1"/>
    </source>
</evidence>
<sequence>MLFRTGAATGGTVALLAGLLGAAPATAETEPNSTAPDTGPVTQFAMEERDLSATEAEELLTDQVDAATLGAEVESSLGSDFGGSYVEPGTGDLVVNVTNAEAAAELPDGVTTEVVTHGEPTLNEFSAELDRTKADVPAEVVSWGPDVRSDRVVVTVLEGATDAAEEFVATA</sequence>
<dbReference type="InterPro" id="IPR004236">
    <property type="entry name" value="Pept_S1_alpha_lytic"/>
</dbReference>
<dbReference type="RefSeq" id="WP_310913631.1">
    <property type="nucleotide sequence ID" value="NZ_JAVLVT010000009.1"/>
</dbReference>
<feature type="signal peptide" evidence="1">
    <location>
        <begin position="1"/>
        <end position="27"/>
    </location>
</feature>
<dbReference type="EMBL" id="JAVLVT010000009">
    <property type="protein sequence ID" value="MDS1272086.1"/>
    <property type="molecule type" value="Genomic_DNA"/>
</dbReference>
<comment type="caution">
    <text evidence="3">The sequence shown here is derived from an EMBL/GenBank/DDBJ whole genome shotgun (WGS) entry which is preliminary data.</text>
</comment>